<comment type="pathway">
    <text evidence="8 9">Purine metabolism; AMP biosynthesis via de novo pathway; AMP from IMP: step 1/2.</text>
</comment>
<proteinExistence type="inferred from homology"/>
<evidence type="ECO:0000256" key="3">
    <source>
        <dbReference type="ARBA" id="ARBA00022723"/>
    </source>
</evidence>
<feature type="binding site" evidence="8">
    <location>
        <begin position="309"/>
        <end position="311"/>
    </location>
    <ligand>
        <name>GTP</name>
        <dbReference type="ChEBI" id="CHEBI:37565"/>
    </ligand>
</feature>
<evidence type="ECO:0000256" key="2">
    <source>
        <dbReference type="ARBA" id="ARBA00022598"/>
    </source>
</evidence>
<dbReference type="GO" id="GO:0005525">
    <property type="term" value="F:GTP binding"/>
    <property type="evidence" value="ECO:0007669"/>
    <property type="project" value="UniProtKB-UniRule"/>
</dbReference>
<dbReference type="PANTHER" id="PTHR11846:SF0">
    <property type="entry name" value="ADENYLOSUCCINATE SYNTHETASE"/>
    <property type="match status" value="1"/>
</dbReference>
<keyword evidence="3 8" id="KW-0479">Metal-binding</keyword>
<dbReference type="Gene3D" id="1.10.300.10">
    <property type="entry name" value="Adenylosuccinate Synthetase, subunit A, domain 2"/>
    <property type="match status" value="1"/>
</dbReference>
<feature type="binding site" evidence="8">
    <location>
        <begin position="277"/>
        <end position="283"/>
    </location>
    <ligand>
        <name>substrate</name>
    </ligand>
</feature>
<dbReference type="InterPro" id="IPR027417">
    <property type="entry name" value="P-loop_NTPase"/>
</dbReference>
<keyword evidence="7 8" id="KW-0342">GTP-binding</keyword>
<evidence type="ECO:0000256" key="1">
    <source>
        <dbReference type="ARBA" id="ARBA00011738"/>
    </source>
</evidence>
<dbReference type="HAMAP" id="MF_00011">
    <property type="entry name" value="Adenylosucc_synth"/>
    <property type="match status" value="1"/>
</dbReference>
<dbReference type="CDD" id="cd03108">
    <property type="entry name" value="AdSS"/>
    <property type="match status" value="1"/>
</dbReference>
<feature type="binding site" evidence="8">
    <location>
        <position position="39"/>
    </location>
    <ligand>
        <name>Mg(2+)</name>
        <dbReference type="ChEBI" id="CHEBI:18420"/>
    </ligand>
</feature>
<feature type="binding site" evidence="8">
    <location>
        <position position="141"/>
    </location>
    <ligand>
        <name>IMP</name>
        <dbReference type="ChEBI" id="CHEBI:58053"/>
        <note>ligand shared between dimeric partners</note>
    </ligand>
</feature>
<dbReference type="GO" id="GO:0004019">
    <property type="term" value="F:adenylosuccinate synthase activity"/>
    <property type="evidence" value="ECO:0007669"/>
    <property type="project" value="UniProtKB-UniRule"/>
</dbReference>
<accession>A0A841R0U0</accession>
<feature type="binding site" description="in other chain" evidence="8">
    <location>
        <begin position="12"/>
        <end position="15"/>
    </location>
    <ligand>
        <name>IMP</name>
        <dbReference type="ChEBI" id="CHEBI:58053"/>
        <note>ligand shared between dimeric partners</note>
    </ligand>
</feature>
<keyword evidence="6 8" id="KW-0460">Magnesium</keyword>
<dbReference type="InterPro" id="IPR042109">
    <property type="entry name" value="Adenylosuccinate_synth_dom1"/>
</dbReference>
<evidence type="ECO:0000256" key="9">
    <source>
        <dbReference type="RuleBase" id="RU000520"/>
    </source>
</evidence>
<dbReference type="AlphaFoldDB" id="A0A841R0U0"/>
<dbReference type="SUPFAM" id="SSF52540">
    <property type="entry name" value="P-loop containing nucleoside triphosphate hydrolases"/>
    <property type="match status" value="1"/>
</dbReference>
<dbReference type="NCBIfam" id="TIGR00184">
    <property type="entry name" value="purA"/>
    <property type="match status" value="1"/>
</dbReference>
<dbReference type="GO" id="GO:0044208">
    <property type="term" value="P:'de novo' AMP biosynthetic process"/>
    <property type="evidence" value="ECO:0007669"/>
    <property type="project" value="UniProtKB-UniRule"/>
</dbReference>
<evidence type="ECO:0000256" key="4">
    <source>
        <dbReference type="ARBA" id="ARBA00022741"/>
    </source>
</evidence>
<dbReference type="PROSITE" id="PS01266">
    <property type="entry name" value="ADENYLOSUCCIN_SYN_1"/>
    <property type="match status" value="1"/>
</dbReference>
<feature type="binding site" evidence="8">
    <location>
        <begin position="39"/>
        <end position="41"/>
    </location>
    <ligand>
        <name>GTP</name>
        <dbReference type="ChEBI" id="CHEBI:37565"/>
    </ligand>
</feature>
<dbReference type="Gene3D" id="3.90.170.10">
    <property type="entry name" value="Adenylosuccinate Synthetase, subunit A, domain 3"/>
    <property type="match status" value="1"/>
</dbReference>
<feature type="active site" description="Proton acceptor" evidence="8">
    <location>
        <position position="12"/>
    </location>
</feature>
<keyword evidence="4 8" id="KW-0547">Nucleotide-binding</keyword>
<comment type="cofactor">
    <cofactor evidence="8">
        <name>Mg(2+)</name>
        <dbReference type="ChEBI" id="CHEBI:18420"/>
    </cofactor>
    <text evidence="8">Binds 1 Mg(2+) ion per subunit.</text>
</comment>
<feature type="binding site" description="in other chain" evidence="8">
    <location>
        <position position="198"/>
    </location>
    <ligand>
        <name>IMP</name>
        <dbReference type="ChEBI" id="CHEBI:58053"/>
        <note>ligand shared between dimeric partners</note>
    </ligand>
</feature>
<comment type="caution">
    <text evidence="10">The sequence shown here is derived from an EMBL/GenBank/DDBJ whole genome shotgun (WGS) entry which is preliminary data.</text>
</comment>
<dbReference type="FunFam" id="3.90.170.10:FF:000001">
    <property type="entry name" value="Adenylosuccinate synthetase"/>
    <property type="match status" value="1"/>
</dbReference>
<keyword evidence="11" id="KW-1185">Reference proteome</keyword>
<comment type="function">
    <text evidence="8">Plays an important role in the de novo pathway of purine nucleotide biosynthesis. Catalyzes the first committed step in the biosynthesis of AMP from IMP.</text>
</comment>
<evidence type="ECO:0000256" key="7">
    <source>
        <dbReference type="ARBA" id="ARBA00023134"/>
    </source>
</evidence>
<dbReference type="RefSeq" id="WP_184742526.1">
    <property type="nucleotide sequence ID" value="NZ_JACHGJ010000001.1"/>
</dbReference>
<sequence>MKLVVIGAQWGDEGKGKIVDYLSEESSIVVRFSGGANAGHTIVVGEKVYKLHLIPSGIVNPDKTAILGSGMVIDPESMFKELEGLEAEGLDCKGRILVSDRAHIVLPRYRDMDVEIDKSRKNPIGTTGRGIGVTYALKSSRDGFRVGDMYDENRYAMLEEEDRRFLDPFKEKMRDMVCNISQYLYENKDKNILFEGAQGVLLDLDSGTYPYVSSGYSSSAGAAMGSGIGPRQLDRIYGVFKAYSTRVGNGPFPSEYDRERDGDLGDQILKIGQEFGVTTGRARRCGYLDLVALKYACWSNSIDYLVMTKIDIFDSFDEIKVCTGYEIDGEVTDVLPARIDLMAKAKPVTRTFKGWKSDLTKCSSYEELPGEVKDYISFIEDYVETPIGTVSVGPDRNQTFNRVQPWG</sequence>
<dbReference type="SMART" id="SM00788">
    <property type="entry name" value="Adenylsucc_synt"/>
    <property type="match status" value="1"/>
</dbReference>
<dbReference type="GO" id="GO:0046040">
    <property type="term" value="P:IMP metabolic process"/>
    <property type="evidence" value="ECO:0007669"/>
    <property type="project" value="TreeGrafter"/>
</dbReference>
<keyword evidence="8" id="KW-0963">Cytoplasm</keyword>
<keyword evidence="2 8" id="KW-0436">Ligase</keyword>
<dbReference type="Proteomes" id="UP000587760">
    <property type="component" value="Unassembled WGS sequence"/>
</dbReference>
<feature type="binding site" evidence="8">
    <location>
        <position position="12"/>
    </location>
    <ligand>
        <name>Mg(2+)</name>
        <dbReference type="ChEBI" id="CHEBI:18420"/>
    </ligand>
</feature>
<dbReference type="InterPro" id="IPR018220">
    <property type="entry name" value="Adenylosuccin_syn_GTP-bd"/>
</dbReference>
<evidence type="ECO:0000313" key="11">
    <source>
        <dbReference type="Proteomes" id="UP000587760"/>
    </source>
</evidence>
<organism evidence="10 11">
    <name type="scientific">Spirochaeta isovalerica</name>
    <dbReference type="NCBI Taxonomy" id="150"/>
    <lineage>
        <taxon>Bacteria</taxon>
        <taxon>Pseudomonadati</taxon>
        <taxon>Spirochaetota</taxon>
        <taxon>Spirochaetia</taxon>
        <taxon>Spirochaetales</taxon>
        <taxon>Spirochaetaceae</taxon>
        <taxon>Spirochaeta</taxon>
    </lineage>
</organism>
<evidence type="ECO:0000256" key="8">
    <source>
        <dbReference type="HAMAP-Rule" id="MF_00011"/>
    </source>
</evidence>
<dbReference type="InterPro" id="IPR042110">
    <property type="entry name" value="Adenylosuccinate_synth_dom2"/>
</dbReference>
<reference evidence="10 11" key="1">
    <citation type="submission" date="2020-08" db="EMBL/GenBank/DDBJ databases">
        <title>Genomic Encyclopedia of Type Strains, Phase IV (KMG-IV): sequencing the most valuable type-strain genomes for metagenomic binning, comparative biology and taxonomic classification.</title>
        <authorList>
            <person name="Goeker M."/>
        </authorList>
    </citation>
    <scope>NUCLEOTIDE SEQUENCE [LARGE SCALE GENOMIC DNA]</scope>
    <source>
        <strain evidence="10 11">DSM 2461</strain>
    </source>
</reference>
<dbReference type="UniPathway" id="UPA00075">
    <property type="reaction ID" value="UER00335"/>
</dbReference>
<dbReference type="Gene3D" id="3.40.440.10">
    <property type="entry name" value="Adenylosuccinate Synthetase, subunit A, domain 1"/>
    <property type="match status" value="1"/>
</dbReference>
<keyword evidence="5 8" id="KW-0658">Purine biosynthesis</keyword>
<dbReference type="GO" id="GO:0000287">
    <property type="term" value="F:magnesium ion binding"/>
    <property type="evidence" value="ECO:0007669"/>
    <property type="project" value="UniProtKB-UniRule"/>
</dbReference>
<dbReference type="InterPro" id="IPR001114">
    <property type="entry name" value="Adenylosuccinate_synthetase"/>
</dbReference>
<evidence type="ECO:0000313" key="10">
    <source>
        <dbReference type="EMBL" id="MBB6478564.1"/>
    </source>
</evidence>
<comment type="caution">
    <text evidence="8">Lacks conserved residue(s) required for the propagation of feature annotation.</text>
</comment>
<feature type="active site" description="Proton donor" evidence="8">
    <location>
        <position position="40"/>
    </location>
</feature>
<feature type="binding site" description="in other chain" evidence="8">
    <location>
        <position position="127"/>
    </location>
    <ligand>
        <name>IMP</name>
        <dbReference type="ChEBI" id="CHEBI:58053"/>
        <note>ligand shared between dimeric partners</note>
    </ligand>
</feature>
<comment type="similarity">
    <text evidence="8 9">Belongs to the adenylosuccinate synthetase family.</text>
</comment>
<protein>
    <recommendedName>
        <fullName evidence="8 9">Adenylosuccinate synthetase</fullName>
        <shortName evidence="8">AMPSase</shortName>
        <shortName evidence="8">AdSS</shortName>
        <ecNumber evidence="8 9">6.3.4.4</ecNumber>
    </recommendedName>
    <alternativeName>
        <fullName evidence="8">IMP--aspartate ligase</fullName>
    </alternativeName>
</protein>
<dbReference type="Pfam" id="PF00709">
    <property type="entry name" value="Adenylsucc_synt"/>
    <property type="match status" value="1"/>
</dbReference>
<gene>
    <name evidence="8" type="primary">purA</name>
    <name evidence="10" type="ORF">HNR50_000197</name>
</gene>
<feature type="binding site" description="in other chain" evidence="8">
    <location>
        <begin position="37"/>
        <end position="40"/>
    </location>
    <ligand>
        <name>IMP</name>
        <dbReference type="ChEBI" id="CHEBI:58053"/>
        <note>ligand shared between dimeric partners</note>
    </ligand>
</feature>
<dbReference type="PANTHER" id="PTHR11846">
    <property type="entry name" value="ADENYLOSUCCINATE SYNTHETASE"/>
    <property type="match status" value="1"/>
</dbReference>
<dbReference type="EC" id="6.3.4.4" evidence="8 9"/>
<feature type="binding site" evidence="8">
    <location>
        <position position="283"/>
    </location>
    <ligand>
        <name>GTP</name>
        <dbReference type="ChEBI" id="CHEBI:37565"/>
    </ligand>
</feature>
<evidence type="ECO:0000256" key="5">
    <source>
        <dbReference type="ARBA" id="ARBA00022755"/>
    </source>
</evidence>
<dbReference type="InterPro" id="IPR042111">
    <property type="entry name" value="Adenylosuccinate_synth_dom3"/>
</dbReference>
<evidence type="ECO:0000256" key="6">
    <source>
        <dbReference type="ARBA" id="ARBA00022842"/>
    </source>
</evidence>
<dbReference type="GO" id="GO:0005737">
    <property type="term" value="C:cytoplasm"/>
    <property type="evidence" value="ECO:0007669"/>
    <property type="project" value="UniProtKB-SubCell"/>
</dbReference>
<feature type="binding site" evidence="8">
    <location>
        <begin position="11"/>
        <end position="17"/>
    </location>
    <ligand>
        <name>GTP</name>
        <dbReference type="ChEBI" id="CHEBI:37565"/>
    </ligand>
</feature>
<comment type="subunit">
    <text evidence="1 8">Homodimer.</text>
</comment>
<feature type="binding site" description="in other chain" evidence="8">
    <location>
        <position position="281"/>
    </location>
    <ligand>
        <name>IMP</name>
        <dbReference type="ChEBI" id="CHEBI:58053"/>
        <note>ligand shared between dimeric partners</note>
    </ligand>
</feature>
<name>A0A841R0U0_9SPIO</name>
<comment type="catalytic activity">
    <reaction evidence="8 9">
        <text>IMP + L-aspartate + GTP = N(6)-(1,2-dicarboxyethyl)-AMP + GDP + phosphate + 2 H(+)</text>
        <dbReference type="Rhea" id="RHEA:15753"/>
        <dbReference type="ChEBI" id="CHEBI:15378"/>
        <dbReference type="ChEBI" id="CHEBI:29991"/>
        <dbReference type="ChEBI" id="CHEBI:37565"/>
        <dbReference type="ChEBI" id="CHEBI:43474"/>
        <dbReference type="ChEBI" id="CHEBI:57567"/>
        <dbReference type="ChEBI" id="CHEBI:58053"/>
        <dbReference type="ChEBI" id="CHEBI:58189"/>
        <dbReference type="EC" id="6.3.4.4"/>
    </reaction>
</comment>
<feature type="binding site" evidence="8">
    <location>
        <begin position="391"/>
        <end position="393"/>
    </location>
    <ligand>
        <name>GTP</name>
        <dbReference type="ChEBI" id="CHEBI:37565"/>
    </ligand>
</feature>
<dbReference type="EMBL" id="JACHGJ010000001">
    <property type="protein sequence ID" value="MBB6478564.1"/>
    <property type="molecule type" value="Genomic_DNA"/>
</dbReference>
<comment type="subcellular location">
    <subcellularLocation>
        <location evidence="8">Cytoplasm</location>
    </subcellularLocation>
</comment>